<proteinExistence type="predicted"/>
<dbReference type="Proteomes" id="UP001595836">
    <property type="component" value="Unassembled WGS sequence"/>
</dbReference>
<keyword evidence="2" id="KW-0812">Transmembrane</keyword>
<evidence type="ECO:0000256" key="2">
    <source>
        <dbReference type="SAM" id="Phobius"/>
    </source>
</evidence>
<name>A0ABV9PTZ9_9ACTN</name>
<evidence type="ECO:0000256" key="1">
    <source>
        <dbReference type="SAM" id="MobiDB-lite"/>
    </source>
</evidence>
<evidence type="ECO:0000313" key="4">
    <source>
        <dbReference type="Proteomes" id="UP001595836"/>
    </source>
</evidence>
<feature type="region of interest" description="Disordered" evidence="1">
    <location>
        <begin position="1"/>
        <end position="35"/>
    </location>
</feature>
<organism evidence="3 4">
    <name type="scientific">Dietzia aurantiaca</name>
    <dbReference type="NCBI Taxonomy" id="983873"/>
    <lineage>
        <taxon>Bacteria</taxon>
        <taxon>Bacillati</taxon>
        <taxon>Actinomycetota</taxon>
        <taxon>Actinomycetes</taxon>
        <taxon>Mycobacteriales</taxon>
        <taxon>Dietziaceae</taxon>
        <taxon>Dietzia</taxon>
    </lineage>
</organism>
<gene>
    <name evidence="3" type="ORF">ACFO7U_15345</name>
</gene>
<dbReference type="PANTHER" id="PTHR35519">
    <property type="entry name" value="MEMBRANE PROTEINS"/>
    <property type="match status" value="1"/>
</dbReference>
<protein>
    <submittedName>
        <fullName evidence="3">DUF4112 domain-containing protein</fullName>
    </submittedName>
</protein>
<dbReference type="RefSeq" id="WP_344991696.1">
    <property type="nucleotide sequence ID" value="NZ_BAABCD010000017.1"/>
</dbReference>
<dbReference type="PANTHER" id="PTHR35519:SF2">
    <property type="entry name" value="PH DOMAIN PROTEIN"/>
    <property type="match status" value="1"/>
</dbReference>
<reference evidence="4" key="1">
    <citation type="journal article" date="2019" name="Int. J. Syst. Evol. Microbiol.">
        <title>The Global Catalogue of Microorganisms (GCM) 10K type strain sequencing project: providing services to taxonomists for standard genome sequencing and annotation.</title>
        <authorList>
            <consortium name="The Broad Institute Genomics Platform"/>
            <consortium name="The Broad Institute Genome Sequencing Center for Infectious Disease"/>
            <person name="Wu L."/>
            <person name="Ma J."/>
        </authorList>
    </citation>
    <scope>NUCLEOTIDE SEQUENCE [LARGE SCALE GENOMIC DNA]</scope>
    <source>
        <strain evidence="4">JCM 11882</strain>
    </source>
</reference>
<keyword evidence="2" id="KW-1133">Transmembrane helix</keyword>
<dbReference type="EMBL" id="JBHSHP010000058">
    <property type="protein sequence ID" value="MFC4756146.1"/>
    <property type="molecule type" value="Genomic_DNA"/>
</dbReference>
<dbReference type="InterPro" id="IPR025187">
    <property type="entry name" value="DUF4112"/>
</dbReference>
<keyword evidence="2" id="KW-0472">Membrane</keyword>
<sequence length="187" mass="19351">MTGARPDRTPGATPVAPAPGMPTPGTPAAPVPVDRTGGSPLTAGLARVLDDLVRIPGTRYRVGVDPVIGFVPGFGDAVGTVVAAVVMVEAVRNRVPVRILFRIGWNYLVDAVLGTVPFVGDVADVAHKATSKNLRLVNQTIADGRTIDTTARGYLLRAVGAVGLMLLVLIGMAGLALWGLLKLIGLF</sequence>
<accession>A0ABV9PTZ9</accession>
<evidence type="ECO:0000313" key="3">
    <source>
        <dbReference type="EMBL" id="MFC4756146.1"/>
    </source>
</evidence>
<dbReference type="Pfam" id="PF13430">
    <property type="entry name" value="DUF4112"/>
    <property type="match status" value="1"/>
</dbReference>
<comment type="caution">
    <text evidence="3">The sequence shown here is derived from an EMBL/GenBank/DDBJ whole genome shotgun (WGS) entry which is preliminary data.</text>
</comment>
<feature type="compositionally biased region" description="Pro residues" evidence="1">
    <location>
        <begin position="16"/>
        <end position="30"/>
    </location>
</feature>
<feature type="transmembrane region" description="Helical" evidence="2">
    <location>
        <begin position="154"/>
        <end position="181"/>
    </location>
</feature>
<keyword evidence="4" id="KW-1185">Reference proteome</keyword>